<evidence type="ECO:0008006" key="3">
    <source>
        <dbReference type="Google" id="ProtNLM"/>
    </source>
</evidence>
<evidence type="ECO:0000313" key="1">
    <source>
        <dbReference type="EMBL" id="CCQ48354.1"/>
    </source>
</evidence>
<sequence length="226" mass="25606">MNTFTWLVFFDAETPDWLRKEVEVASQGVFNAVYVPGEFTKTFLSDTVAHHCSTPFVITTRVDNDDAVAFDFVEQIQASFDNQELLFVNLVNGAQYSNGKTYLRPYTRNPFSSLIENITHQPPLTVFAEHHYKIDECAPVLNIRTSHPMWLQVVHGGNVLNEIVGLRVPGSQVNRYFPCAVDTRDTALSILADQMAGSLRILIRLLRRPHRLVELYASLLAQKAPQ</sequence>
<reference evidence="2" key="1">
    <citation type="journal article" date="2014" name="Genome Announc.">
        <title>Genome Sequence of Arthrobacter siccitolerans 4J27, a Xeroprotectant-Producing Desiccation-Tolerant Microorganism.</title>
        <authorList>
            <person name="Manzanera M."/>
            <person name="Santa-Cruz-Calvo L."/>
            <person name="Vilchez J.I."/>
            <person name="Garcia-Fontana C."/>
            <person name="Silva-Castro G.A."/>
            <person name="Calvo C."/>
            <person name="Gonzalez-Lopez J."/>
        </authorList>
    </citation>
    <scope>NUCLEOTIDE SEQUENCE [LARGE SCALE GENOMIC DNA]</scope>
    <source>
        <strain evidence="2">4J27</strain>
    </source>
</reference>
<name>A0A024H956_9MICC</name>
<proteinExistence type="predicted"/>
<keyword evidence="2" id="KW-1185">Reference proteome</keyword>
<dbReference type="Proteomes" id="UP000035722">
    <property type="component" value="Unassembled WGS sequence"/>
</dbReference>
<comment type="caution">
    <text evidence="1">The sequence shown here is derived from an EMBL/GenBank/DDBJ whole genome shotgun (WGS) entry which is preliminary data.</text>
</comment>
<gene>
    <name evidence="1" type="ORF">ARTSIC4J27_4359</name>
</gene>
<dbReference type="InterPro" id="IPR021466">
    <property type="entry name" value="Put_rhamnosyl_transferase"/>
</dbReference>
<dbReference type="EMBL" id="CAQI01000059">
    <property type="protein sequence ID" value="CCQ48354.1"/>
    <property type="molecule type" value="Genomic_DNA"/>
</dbReference>
<dbReference type="STRING" id="861266.ARTSIC4J27_4359"/>
<organism evidence="1 2">
    <name type="scientific">Pseudarthrobacter siccitolerans</name>
    <dbReference type="NCBI Taxonomy" id="861266"/>
    <lineage>
        <taxon>Bacteria</taxon>
        <taxon>Bacillati</taxon>
        <taxon>Actinomycetota</taxon>
        <taxon>Actinomycetes</taxon>
        <taxon>Micrococcales</taxon>
        <taxon>Micrococcaceae</taxon>
        <taxon>Pseudarthrobacter</taxon>
    </lineage>
</organism>
<dbReference type="Pfam" id="PF11316">
    <property type="entry name" value="Rhamno_transf"/>
    <property type="match status" value="1"/>
</dbReference>
<accession>A0A024H956</accession>
<evidence type="ECO:0000313" key="2">
    <source>
        <dbReference type="Proteomes" id="UP000035722"/>
    </source>
</evidence>
<protein>
    <recommendedName>
        <fullName evidence="3">Rhamnosyl transferase</fullName>
    </recommendedName>
</protein>
<dbReference type="AlphaFoldDB" id="A0A024H956"/>